<dbReference type="FunFam" id="3.30.1330.40:FF:000001">
    <property type="entry name" value="L-PSP family endoribonuclease"/>
    <property type="match status" value="1"/>
</dbReference>
<evidence type="ECO:0000256" key="1">
    <source>
        <dbReference type="ARBA" id="ARBA00010552"/>
    </source>
</evidence>
<gene>
    <name evidence="2" type="ORF">SY89_00370</name>
</gene>
<dbReference type="PANTHER" id="PTHR11803:SF58">
    <property type="entry name" value="PROTEIN HMF1-RELATED"/>
    <property type="match status" value="1"/>
</dbReference>
<dbReference type="Pfam" id="PF01042">
    <property type="entry name" value="Ribonuc_L-PSP"/>
    <property type="match status" value="1"/>
</dbReference>
<dbReference type="Gene3D" id="3.30.1330.40">
    <property type="entry name" value="RutC-like"/>
    <property type="match status" value="1"/>
</dbReference>
<dbReference type="AlphaFoldDB" id="A0A0P7H847"/>
<dbReference type="CDD" id="cd00448">
    <property type="entry name" value="YjgF_YER057c_UK114_family"/>
    <property type="match status" value="1"/>
</dbReference>
<dbReference type="PANTHER" id="PTHR11803">
    <property type="entry name" value="2-IMINOBUTANOATE/2-IMINOPROPANOATE DEAMINASE RIDA"/>
    <property type="match status" value="1"/>
</dbReference>
<comment type="similarity">
    <text evidence="1">Belongs to the RutC family.</text>
</comment>
<dbReference type="InterPro" id="IPR006056">
    <property type="entry name" value="RidA"/>
</dbReference>
<dbReference type="EMBL" id="LGUC01000001">
    <property type="protein sequence ID" value="KPN29655.1"/>
    <property type="molecule type" value="Genomic_DNA"/>
</dbReference>
<dbReference type="InterPro" id="IPR035959">
    <property type="entry name" value="RutC-like_sf"/>
</dbReference>
<sequence length="126" mass="13345">MKETIHTDDAPEAVGAYSQATTNGDLMFTAGQIPLTPEGELLDDEDIATQAEQSLDNLSAIVEEAGASMDDVLKTTVFLADIDDFEEMNETYASYFDDEPPARSAVEAGGLPKGAGVEIEAVVSVE</sequence>
<dbReference type="PATRIC" id="fig|699431.3.peg.390"/>
<keyword evidence="3" id="KW-1185">Reference proteome</keyword>
<dbReference type="GO" id="GO:0005829">
    <property type="term" value="C:cytosol"/>
    <property type="evidence" value="ECO:0007669"/>
    <property type="project" value="TreeGrafter"/>
</dbReference>
<protein>
    <submittedName>
        <fullName evidence="2">RutC family protein</fullName>
    </submittedName>
</protein>
<dbReference type="GO" id="GO:0019239">
    <property type="term" value="F:deaminase activity"/>
    <property type="evidence" value="ECO:0007669"/>
    <property type="project" value="TreeGrafter"/>
</dbReference>
<dbReference type="SUPFAM" id="SSF55298">
    <property type="entry name" value="YjgF-like"/>
    <property type="match status" value="1"/>
</dbReference>
<dbReference type="STRING" id="699431.SY89_00370"/>
<organism evidence="2 3">
    <name type="scientific">Halolamina pelagica</name>
    <dbReference type="NCBI Taxonomy" id="699431"/>
    <lineage>
        <taxon>Archaea</taxon>
        <taxon>Methanobacteriati</taxon>
        <taxon>Methanobacteriota</taxon>
        <taxon>Stenosarchaea group</taxon>
        <taxon>Halobacteria</taxon>
        <taxon>Halobacteriales</taxon>
        <taxon>Haloferacaceae</taxon>
    </lineage>
</organism>
<evidence type="ECO:0000313" key="2">
    <source>
        <dbReference type="EMBL" id="KPN29655.1"/>
    </source>
</evidence>
<dbReference type="InterPro" id="IPR006175">
    <property type="entry name" value="YjgF/YER057c/UK114"/>
</dbReference>
<dbReference type="RefSeq" id="WP_054582898.1">
    <property type="nucleotide sequence ID" value="NZ_LGUC01000001.1"/>
</dbReference>
<proteinExistence type="inferred from homology"/>
<dbReference type="PROSITE" id="PS01094">
    <property type="entry name" value="UPF0076"/>
    <property type="match status" value="1"/>
</dbReference>
<dbReference type="OrthoDB" id="211138at2157"/>
<accession>A0A0P7H847</accession>
<reference evidence="3" key="1">
    <citation type="submission" date="2013-11" db="EMBL/GenBank/DDBJ databases">
        <authorList>
            <person name="Hoang H.T."/>
            <person name="Killian M.L."/>
            <person name="Madson D.M."/>
            <person name="Arruda P.H.E."/>
            <person name="Sun D."/>
            <person name="Schwartz K.J."/>
            <person name="Yoon K."/>
        </authorList>
    </citation>
    <scope>NUCLEOTIDE SEQUENCE [LARGE SCALE GENOMIC DNA]</scope>
    <source>
        <strain evidence="3">CDK2</strain>
    </source>
</reference>
<comment type="caution">
    <text evidence="2">The sequence shown here is derived from an EMBL/GenBank/DDBJ whole genome shotgun (WGS) entry which is preliminary data.</text>
</comment>
<evidence type="ECO:0000313" key="3">
    <source>
        <dbReference type="Proteomes" id="UP000050535"/>
    </source>
</evidence>
<dbReference type="NCBIfam" id="TIGR00004">
    <property type="entry name" value="Rid family detoxifying hydrolase"/>
    <property type="match status" value="1"/>
</dbReference>
<dbReference type="InterPro" id="IPR019897">
    <property type="entry name" value="RidA_CS"/>
</dbReference>
<dbReference type="Proteomes" id="UP000050535">
    <property type="component" value="Unassembled WGS sequence"/>
</dbReference>
<name>A0A0P7H847_9EURY</name>